<dbReference type="EC" id="2.4.1.173" evidence="2"/>
<name>A0A2N1J7E0_9BASI</name>
<comment type="catalytic activity">
    <reaction evidence="6">
        <text>ergosterol + UDP-alpha-D-glucose = ergosteryl 3-beta-D-glucoside + UDP + H(+)</text>
        <dbReference type="Rhea" id="RHEA:61836"/>
        <dbReference type="ChEBI" id="CHEBI:15378"/>
        <dbReference type="ChEBI" id="CHEBI:16933"/>
        <dbReference type="ChEBI" id="CHEBI:52973"/>
        <dbReference type="ChEBI" id="CHEBI:58223"/>
        <dbReference type="ChEBI" id="CHEBI:58885"/>
    </reaction>
    <physiologicalReaction direction="left-to-right" evidence="6">
        <dbReference type="Rhea" id="RHEA:61837"/>
    </physiologicalReaction>
</comment>
<gene>
    <name evidence="11" type="primary">ATG26</name>
    <name evidence="11" type="ORF">MVES_003642</name>
</gene>
<accession>A0A2N1J7E0</accession>
<dbReference type="InterPro" id="IPR011993">
    <property type="entry name" value="PH-like_dom_sf"/>
</dbReference>
<dbReference type="SMART" id="SM00568">
    <property type="entry name" value="GRAM"/>
    <property type="match status" value="1"/>
</dbReference>
<dbReference type="InterPro" id="IPR004276">
    <property type="entry name" value="GlycoTrans_28_N"/>
</dbReference>
<dbReference type="FunFam" id="3.40.50.2000:FF:000029">
    <property type="entry name" value="Sterol 3-beta-glucosyltransferase"/>
    <property type="match status" value="1"/>
</dbReference>
<dbReference type="Proteomes" id="UP000232875">
    <property type="component" value="Unassembled WGS sequence"/>
</dbReference>
<dbReference type="EMBL" id="KZ454995">
    <property type="protein sequence ID" value="PKI82464.1"/>
    <property type="molecule type" value="Genomic_DNA"/>
</dbReference>
<dbReference type="CDD" id="cd03784">
    <property type="entry name" value="GT1_Gtf-like"/>
    <property type="match status" value="1"/>
</dbReference>
<evidence type="ECO:0000259" key="9">
    <source>
        <dbReference type="SMART" id="SM00233"/>
    </source>
</evidence>
<evidence type="ECO:0000256" key="8">
    <source>
        <dbReference type="SAM" id="MobiDB-lite"/>
    </source>
</evidence>
<dbReference type="GeneID" id="80902914"/>
<keyword evidence="12" id="KW-1185">Reference proteome</keyword>
<evidence type="ECO:0000256" key="1">
    <source>
        <dbReference type="ARBA" id="ARBA00006962"/>
    </source>
</evidence>
<dbReference type="InterPro" id="IPR002213">
    <property type="entry name" value="UDP_glucos_trans"/>
</dbReference>
<dbReference type="STRING" id="2020962.A0A2N1J7E0"/>
<evidence type="ECO:0000313" key="11">
    <source>
        <dbReference type="EMBL" id="PKI82464.1"/>
    </source>
</evidence>
<dbReference type="GO" id="GO:0016125">
    <property type="term" value="P:sterol metabolic process"/>
    <property type="evidence" value="ECO:0007669"/>
    <property type="project" value="TreeGrafter"/>
</dbReference>
<dbReference type="RefSeq" id="XP_056064195.1">
    <property type="nucleotide sequence ID" value="XM_056208220.1"/>
</dbReference>
<evidence type="ECO:0000256" key="3">
    <source>
        <dbReference type="ARBA" id="ARBA00022676"/>
    </source>
</evidence>
<dbReference type="Pfam" id="PF06722">
    <property type="entry name" value="EryCIII-like_C"/>
    <property type="match status" value="1"/>
</dbReference>
<evidence type="ECO:0000256" key="7">
    <source>
        <dbReference type="ARBA" id="ARBA00049453"/>
    </source>
</evidence>
<evidence type="ECO:0000256" key="5">
    <source>
        <dbReference type="ARBA" id="ARBA00029843"/>
    </source>
</evidence>
<dbReference type="Gene3D" id="2.30.29.30">
    <property type="entry name" value="Pleckstrin-homology domain (PH domain)/Phosphotyrosine-binding domain (PTB)"/>
    <property type="match status" value="2"/>
</dbReference>
<proteinExistence type="inferred from homology"/>
<dbReference type="OrthoDB" id="10261837at2759"/>
<dbReference type="SUPFAM" id="SSF53756">
    <property type="entry name" value="UDP-Glycosyltransferase/glycogen phosphorylase"/>
    <property type="match status" value="1"/>
</dbReference>
<evidence type="ECO:0000256" key="4">
    <source>
        <dbReference type="ARBA" id="ARBA00022679"/>
    </source>
</evidence>
<dbReference type="InterPro" id="IPR001849">
    <property type="entry name" value="PH_domain"/>
</dbReference>
<evidence type="ECO:0000313" key="12">
    <source>
        <dbReference type="Proteomes" id="UP000232875"/>
    </source>
</evidence>
<feature type="compositionally biased region" description="Acidic residues" evidence="8">
    <location>
        <begin position="368"/>
        <end position="381"/>
    </location>
</feature>
<dbReference type="FunFam" id="3.40.50.2000:FF:000009">
    <property type="entry name" value="Sterol 3-beta-glucosyltransferase UGT80A2"/>
    <property type="match status" value="1"/>
</dbReference>
<dbReference type="Pfam" id="PF02893">
    <property type="entry name" value="GRAM"/>
    <property type="match status" value="1"/>
</dbReference>
<evidence type="ECO:0000256" key="6">
    <source>
        <dbReference type="ARBA" id="ARBA00047886"/>
    </source>
</evidence>
<dbReference type="InterPro" id="IPR010610">
    <property type="entry name" value="EryCIII-like_C"/>
</dbReference>
<dbReference type="InterPro" id="IPR004182">
    <property type="entry name" value="GRAM"/>
</dbReference>
<keyword evidence="3" id="KW-0328">Glycosyltransferase</keyword>
<sequence length="994" mass="111538">MLNFLQSLGNNSAQSSDTSANSFTPLPAVVLPRGERIVHSQTCRVLRDALIPARLVFTETYLCFAAWNKEASSIPEMSFSSWTRKKSLLPHHSQKLWLVLHTQYLCWYDEPEKTQFLRGYIDVLRIKQIEKDVSRPTHLVLHVRNHHDTFIFEDEAERNKWAELLEKVKSNFENAGELPAKTVGDFQHGSVGIPLERIIDVVCDKSESLEASLLGIRALTVEDGPSTWVDFYFADIDDQYAIIKLMASLITKLQGPEAPHTLPGLDLLPFAPWAWSKEVGVEVEKSKLQALIAANTGHGRVPNIIWTDQEQAPEPTDDESVHSFSSQDKSKSFFNAITPSFTLPGSSTKLDGIMSKLHLHKNSRAADDDASSSDDDDDDDDQEKRPGLRQRQFVKYFPVSEAEHVRTSVGAAHGRVLPTPGRIFLSKHHFAFRANRLVSEVTSGTRIFLSMSDIVSVTKTTALNLFGGGLVLVLRGTEEQFFDFPTRHARDKCYGELQAQLYRIEGERELATAMDPPRHTETMPDISIKPLHITMLTIGSRGDVQPYVVLAKRLQALGHRVRIATHPEFREFVEEHGVDEFREMGGDPSKLMSMVIENGTFSLNFIRAGIAHFRPWFDGLLQSSWEACQGTDLIIESPSVMAGPHIADALAVPLYHAFTMPWTQTRAYPQAFAVPKSHSGGQYNAMTYTLFEQVLWSATSSQINRWRQKTLKIRPTTVEDLALKEVPIMYNFSQYVVPKPKDWGIHTHITGYWFLETPDEPPSDEIVEFIKKARAANKKLVYIGWGSIIVPDPDAMSRAVRDAVETADVYCILSMGWSGRGQEKPKPMPPSENIFTVKSIAHDWVFPKIDAACHHGGAGTTGASVRAGIPTVIHPFFGDQYFWAKQVENMGIGIAVQSLTAESMTSALRRATTDEVLYARSSRIGRLVRGEDGVGNAVDTIYRELPYVLKRAEERAKRNQKERKSESRWFTWNTVPKLSVPSLGKANKADDAQT</sequence>
<evidence type="ECO:0000259" key="10">
    <source>
        <dbReference type="SMART" id="SM00568"/>
    </source>
</evidence>
<comment type="similarity">
    <text evidence="1">Belongs to the glycosyltransferase 28 family.</text>
</comment>
<dbReference type="SMART" id="SM00233">
    <property type="entry name" value="PH"/>
    <property type="match status" value="1"/>
</dbReference>
<protein>
    <recommendedName>
        <fullName evidence="2">sterol 3beta-glucosyltransferase</fullName>
        <ecNumber evidence="2">2.4.1.173</ecNumber>
    </recommendedName>
    <alternativeName>
        <fullName evidence="5">Autophagy-related protein 26</fullName>
    </alternativeName>
</protein>
<dbReference type="InterPro" id="IPR050426">
    <property type="entry name" value="Glycosyltransferase_28"/>
</dbReference>
<evidence type="ECO:0000256" key="2">
    <source>
        <dbReference type="ARBA" id="ARBA00012650"/>
    </source>
</evidence>
<dbReference type="Gene3D" id="3.40.50.2000">
    <property type="entry name" value="Glycogen Phosphorylase B"/>
    <property type="match status" value="2"/>
</dbReference>
<comment type="catalytic activity">
    <reaction evidence="7">
        <text>a sterol + UDP-alpha-D-glucose = a sterol 3-beta-D-glucoside + UDP + H(+)</text>
        <dbReference type="Rhea" id="RHEA:22724"/>
        <dbReference type="ChEBI" id="CHEBI:15378"/>
        <dbReference type="ChEBI" id="CHEBI:15889"/>
        <dbReference type="ChEBI" id="CHEBI:37424"/>
        <dbReference type="ChEBI" id="CHEBI:58223"/>
        <dbReference type="ChEBI" id="CHEBI:58885"/>
        <dbReference type="EC" id="2.4.1.173"/>
    </reaction>
    <physiologicalReaction direction="left-to-right" evidence="7">
        <dbReference type="Rhea" id="RHEA:22725"/>
    </physiologicalReaction>
</comment>
<keyword evidence="4" id="KW-0808">Transferase</keyword>
<feature type="domain" description="PH" evidence="9">
    <location>
        <begin position="77"/>
        <end position="172"/>
    </location>
</feature>
<feature type="domain" description="GRAM" evidence="10">
    <location>
        <begin position="391"/>
        <end position="461"/>
    </location>
</feature>
<dbReference type="PANTHER" id="PTHR48050:SF26">
    <property type="entry name" value="STEROL 3-BETA-GLUCOSYLTRANSFERASE"/>
    <property type="match status" value="1"/>
</dbReference>
<dbReference type="GO" id="GO:0016906">
    <property type="term" value="F:sterol 3-beta-glucosyltransferase activity"/>
    <property type="evidence" value="ECO:0007669"/>
    <property type="project" value="UniProtKB-EC"/>
</dbReference>
<reference evidence="11 12" key="1">
    <citation type="submission" date="2017-10" db="EMBL/GenBank/DDBJ databases">
        <title>A novel species of cold-tolerant Malassezia isolated from bats.</title>
        <authorList>
            <person name="Lorch J.M."/>
            <person name="Palmer J.M."/>
            <person name="Vanderwolf K.J."/>
            <person name="Schmidt K.Z."/>
            <person name="Verant M.L."/>
            <person name="Weller T.J."/>
            <person name="Blehert D.S."/>
        </authorList>
    </citation>
    <scope>NUCLEOTIDE SEQUENCE [LARGE SCALE GENOMIC DNA]</scope>
    <source>
        <strain evidence="11 12">NWHC:44797-103</strain>
    </source>
</reference>
<dbReference type="PANTHER" id="PTHR48050">
    <property type="entry name" value="STEROL 3-BETA-GLUCOSYLTRANSFERASE"/>
    <property type="match status" value="1"/>
</dbReference>
<dbReference type="Pfam" id="PF03033">
    <property type="entry name" value="Glyco_transf_28"/>
    <property type="match status" value="1"/>
</dbReference>
<dbReference type="GO" id="GO:0005975">
    <property type="term" value="P:carbohydrate metabolic process"/>
    <property type="evidence" value="ECO:0007669"/>
    <property type="project" value="InterPro"/>
</dbReference>
<dbReference type="AlphaFoldDB" id="A0A2N1J7E0"/>
<feature type="region of interest" description="Disordered" evidence="8">
    <location>
        <begin position="363"/>
        <end position="387"/>
    </location>
</feature>
<organism evidence="11 12">
    <name type="scientific">Malassezia vespertilionis</name>
    <dbReference type="NCBI Taxonomy" id="2020962"/>
    <lineage>
        <taxon>Eukaryota</taxon>
        <taxon>Fungi</taxon>
        <taxon>Dikarya</taxon>
        <taxon>Basidiomycota</taxon>
        <taxon>Ustilaginomycotina</taxon>
        <taxon>Malasseziomycetes</taxon>
        <taxon>Malasseziales</taxon>
        <taxon>Malasseziaceae</taxon>
        <taxon>Malassezia</taxon>
    </lineage>
</organism>
<dbReference type="SUPFAM" id="SSF50729">
    <property type="entry name" value="PH domain-like"/>
    <property type="match status" value="1"/>
</dbReference>
<feature type="region of interest" description="Disordered" evidence="8">
    <location>
        <begin position="1"/>
        <end position="21"/>
    </location>
</feature>